<proteinExistence type="predicted"/>
<keyword evidence="10" id="KW-0902">Two-component regulatory system</keyword>
<dbReference type="Pfam" id="PF02518">
    <property type="entry name" value="HATPase_c"/>
    <property type="match status" value="1"/>
</dbReference>
<dbReference type="EMBL" id="CP014327">
    <property type="protein sequence ID" value="AML52674.1"/>
    <property type="molecule type" value="Genomic_DNA"/>
</dbReference>
<evidence type="ECO:0000259" key="12">
    <source>
        <dbReference type="PROSITE" id="PS50109"/>
    </source>
</evidence>
<protein>
    <recommendedName>
        <fullName evidence="3">histidine kinase</fullName>
        <ecNumber evidence="3">2.7.13.3</ecNumber>
    </recommendedName>
</protein>
<evidence type="ECO:0000256" key="9">
    <source>
        <dbReference type="ARBA" id="ARBA00022840"/>
    </source>
</evidence>
<dbReference type="CDD" id="cd00082">
    <property type="entry name" value="HisKA"/>
    <property type="match status" value="1"/>
</dbReference>
<dbReference type="SUPFAM" id="SSF55874">
    <property type="entry name" value="ATPase domain of HSP90 chaperone/DNA topoisomerase II/histidine kinase"/>
    <property type="match status" value="1"/>
</dbReference>
<dbReference type="SUPFAM" id="SSF55785">
    <property type="entry name" value="PYP-like sensor domain (PAS domain)"/>
    <property type="match status" value="1"/>
</dbReference>
<dbReference type="Gene3D" id="1.10.287.130">
    <property type="match status" value="1"/>
</dbReference>
<dbReference type="SMART" id="SM00387">
    <property type="entry name" value="HATPase_c"/>
    <property type="match status" value="1"/>
</dbReference>
<keyword evidence="5" id="KW-0597">Phosphoprotein</keyword>
<keyword evidence="7" id="KW-0547">Nucleotide-binding</keyword>
<evidence type="ECO:0000256" key="2">
    <source>
        <dbReference type="ARBA" id="ARBA00004236"/>
    </source>
</evidence>
<dbReference type="OrthoDB" id="9813151at2"/>
<name>A0A126V2Y0_9RHOB</name>
<keyword evidence="4" id="KW-1003">Cell membrane</keyword>
<dbReference type="KEGG" id="hat:RC74_16640"/>
<keyword evidence="14" id="KW-1185">Reference proteome</keyword>
<comment type="catalytic activity">
    <reaction evidence="1">
        <text>ATP + protein L-histidine = ADP + protein N-phospho-L-histidine.</text>
        <dbReference type="EC" id="2.7.13.3"/>
    </reaction>
</comment>
<dbReference type="InterPro" id="IPR050351">
    <property type="entry name" value="BphY/WalK/GraS-like"/>
</dbReference>
<keyword evidence="6" id="KW-0808">Transferase</keyword>
<dbReference type="SUPFAM" id="SSF47384">
    <property type="entry name" value="Homodimeric domain of signal transducing histidine kinase"/>
    <property type="match status" value="1"/>
</dbReference>
<dbReference type="GO" id="GO:0006355">
    <property type="term" value="P:regulation of DNA-templated transcription"/>
    <property type="evidence" value="ECO:0007669"/>
    <property type="project" value="InterPro"/>
</dbReference>
<dbReference type="PANTHER" id="PTHR45453">
    <property type="entry name" value="PHOSPHATE REGULON SENSOR PROTEIN PHOR"/>
    <property type="match status" value="1"/>
</dbReference>
<dbReference type="InterPro" id="IPR035965">
    <property type="entry name" value="PAS-like_dom_sf"/>
</dbReference>
<dbReference type="PRINTS" id="PR00344">
    <property type="entry name" value="BCTRLSENSOR"/>
</dbReference>
<feature type="domain" description="Histidine kinase" evidence="12">
    <location>
        <begin position="122"/>
        <end position="346"/>
    </location>
</feature>
<evidence type="ECO:0000256" key="1">
    <source>
        <dbReference type="ARBA" id="ARBA00000085"/>
    </source>
</evidence>
<dbReference type="RefSeq" id="WP_039003405.1">
    <property type="nucleotide sequence ID" value="NZ_CP014327.1"/>
</dbReference>
<dbReference type="InterPro" id="IPR036890">
    <property type="entry name" value="HATPase_C_sf"/>
</dbReference>
<keyword evidence="8 13" id="KW-0418">Kinase</keyword>
<accession>A0A126V2Y0</accession>
<dbReference type="PROSITE" id="PS50109">
    <property type="entry name" value="HIS_KIN"/>
    <property type="match status" value="1"/>
</dbReference>
<evidence type="ECO:0000256" key="7">
    <source>
        <dbReference type="ARBA" id="ARBA00022741"/>
    </source>
</evidence>
<dbReference type="Pfam" id="PF00512">
    <property type="entry name" value="HisKA"/>
    <property type="match status" value="1"/>
</dbReference>
<dbReference type="InterPro" id="IPR004358">
    <property type="entry name" value="Sig_transdc_His_kin-like_C"/>
</dbReference>
<dbReference type="GO" id="GO:0005886">
    <property type="term" value="C:plasma membrane"/>
    <property type="evidence" value="ECO:0007669"/>
    <property type="project" value="UniProtKB-SubCell"/>
</dbReference>
<dbReference type="GO" id="GO:0004721">
    <property type="term" value="F:phosphoprotein phosphatase activity"/>
    <property type="evidence" value="ECO:0007669"/>
    <property type="project" value="TreeGrafter"/>
</dbReference>
<dbReference type="InterPro" id="IPR036097">
    <property type="entry name" value="HisK_dim/P_sf"/>
</dbReference>
<dbReference type="InterPro" id="IPR003594">
    <property type="entry name" value="HATPase_dom"/>
</dbReference>
<evidence type="ECO:0000256" key="10">
    <source>
        <dbReference type="ARBA" id="ARBA00023012"/>
    </source>
</evidence>
<evidence type="ECO:0000256" key="8">
    <source>
        <dbReference type="ARBA" id="ARBA00022777"/>
    </source>
</evidence>
<dbReference type="GO" id="GO:0016036">
    <property type="term" value="P:cellular response to phosphate starvation"/>
    <property type="evidence" value="ECO:0007669"/>
    <property type="project" value="TreeGrafter"/>
</dbReference>
<dbReference type="SMART" id="SM00388">
    <property type="entry name" value="HisKA"/>
    <property type="match status" value="1"/>
</dbReference>
<dbReference type="Gene3D" id="3.30.565.10">
    <property type="entry name" value="Histidine kinase-like ATPase, C-terminal domain"/>
    <property type="match status" value="1"/>
</dbReference>
<dbReference type="GO" id="GO:0000155">
    <property type="term" value="F:phosphorelay sensor kinase activity"/>
    <property type="evidence" value="ECO:0007669"/>
    <property type="project" value="InterPro"/>
</dbReference>
<sequence length="346" mass="38244">MTDQNSAALLAGIPLPAVLIDTQHIARVINPLAVELFGAGLEGRHYITALRQPILLDCVERCRENTRETRAKFVKTTTTHETIFEVVCRPVEMTEGQGVLLTFQDISSFEEAGQMRRDFVANVSHELRTPLTALAGFIETLRGSAKNDSVARERFLGIMDQEAARMNRLVRDLLSLSRVESQERIRPDVQLDIASVIEAVIVALRPLAEASDVRVAFDMPTEPIHLTGDSDQLQQVFSNLIENSIKYGKKGGVVTITLACVGFEPSLRCPAVLATVSDEGDGIKSHHLPRLTERFYRVDGHRSRELGGTGLGLAIVKHIVNRHRGRLRIQSDEGKGSQFIVILPIS</sequence>
<evidence type="ECO:0000313" key="14">
    <source>
        <dbReference type="Proteomes" id="UP000070371"/>
    </source>
</evidence>
<evidence type="ECO:0000313" key="13">
    <source>
        <dbReference type="EMBL" id="AML52674.1"/>
    </source>
</evidence>
<comment type="subcellular location">
    <subcellularLocation>
        <location evidence="2">Cell membrane</location>
    </subcellularLocation>
</comment>
<dbReference type="Proteomes" id="UP000070371">
    <property type="component" value="Chromosome"/>
</dbReference>
<dbReference type="GO" id="GO:0005524">
    <property type="term" value="F:ATP binding"/>
    <property type="evidence" value="ECO:0007669"/>
    <property type="project" value="UniProtKB-KW"/>
</dbReference>
<keyword evidence="9" id="KW-0067">ATP-binding</keyword>
<gene>
    <name evidence="13" type="ORF">RC74_16640</name>
</gene>
<dbReference type="STRING" id="1579316.RC74_16640"/>
<evidence type="ECO:0000256" key="11">
    <source>
        <dbReference type="ARBA" id="ARBA00023136"/>
    </source>
</evidence>
<evidence type="ECO:0000256" key="5">
    <source>
        <dbReference type="ARBA" id="ARBA00022553"/>
    </source>
</evidence>
<evidence type="ECO:0000256" key="4">
    <source>
        <dbReference type="ARBA" id="ARBA00022475"/>
    </source>
</evidence>
<organism evidence="13 14">
    <name type="scientific">Falsihalocynthiibacter arcticus</name>
    <dbReference type="NCBI Taxonomy" id="1579316"/>
    <lineage>
        <taxon>Bacteria</taxon>
        <taxon>Pseudomonadati</taxon>
        <taxon>Pseudomonadota</taxon>
        <taxon>Alphaproteobacteria</taxon>
        <taxon>Rhodobacterales</taxon>
        <taxon>Roseobacteraceae</taxon>
        <taxon>Falsihalocynthiibacter</taxon>
    </lineage>
</organism>
<dbReference type="PANTHER" id="PTHR45453:SF1">
    <property type="entry name" value="PHOSPHATE REGULON SENSOR PROTEIN PHOR"/>
    <property type="match status" value="1"/>
</dbReference>
<dbReference type="FunFam" id="1.10.287.130:FF:000008">
    <property type="entry name" value="Two-component sensor histidine kinase"/>
    <property type="match status" value="1"/>
</dbReference>
<dbReference type="InterPro" id="IPR005467">
    <property type="entry name" value="His_kinase_dom"/>
</dbReference>
<dbReference type="EC" id="2.7.13.3" evidence="3"/>
<keyword evidence="11" id="KW-0472">Membrane</keyword>
<dbReference type="AlphaFoldDB" id="A0A126V2Y0"/>
<dbReference type="InterPro" id="IPR003661">
    <property type="entry name" value="HisK_dim/P_dom"/>
</dbReference>
<evidence type="ECO:0000256" key="3">
    <source>
        <dbReference type="ARBA" id="ARBA00012438"/>
    </source>
</evidence>
<dbReference type="InterPro" id="IPR013767">
    <property type="entry name" value="PAS_fold"/>
</dbReference>
<dbReference type="FunFam" id="3.30.565.10:FF:000006">
    <property type="entry name" value="Sensor histidine kinase WalK"/>
    <property type="match status" value="1"/>
</dbReference>
<evidence type="ECO:0000256" key="6">
    <source>
        <dbReference type="ARBA" id="ARBA00022679"/>
    </source>
</evidence>
<reference evidence="13 14" key="1">
    <citation type="submission" date="2016-02" db="EMBL/GenBank/DDBJ databases">
        <title>Complete genome sequence of Halocynthiibacter arcticus PAMC 20958t from arctic marine sediment.</title>
        <authorList>
            <person name="Lee Y.M."/>
            <person name="Baek K."/>
            <person name="Lee H.K."/>
            <person name="Shin S.C."/>
        </authorList>
    </citation>
    <scope>NUCLEOTIDE SEQUENCE [LARGE SCALE GENOMIC DNA]</scope>
    <source>
        <strain evidence="13">PAMC 20958</strain>
    </source>
</reference>
<dbReference type="Pfam" id="PF00989">
    <property type="entry name" value="PAS"/>
    <property type="match status" value="1"/>
</dbReference>